<protein>
    <submittedName>
        <fullName evidence="1">Uncharacterized protein</fullName>
    </submittedName>
</protein>
<reference evidence="1 2" key="1">
    <citation type="submission" date="2015-01" db="EMBL/GenBank/DDBJ databases">
        <title>Evolution of Trichinella species and genotypes.</title>
        <authorList>
            <person name="Korhonen P.K."/>
            <person name="Edoardo P."/>
            <person name="Giuseppe L.R."/>
            <person name="Gasser R.B."/>
        </authorList>
    </citation>
    <scope>NUCLEOTIDE SEQUENCE [LARGE SCALE GENOMIC DNA]</scope>
    <source>
        <strain evidence="1">ISS13</strain>
    </source>
</reference>
<proteinExistence type="predicted"/>
<organism evidence="1 2">
    <name type="scientific">Trichinella pseudospiralis</name>
    <name type="common">Parasitic roundworm</name>
    <dbReference type="NCBI Taxonomy" id="6337"/>
    <lineage>
        <taxon>Eukaryota</taxon>
        <taxon>Metazoa</taxon>
        <taxon>Ecdysozoa</taxon>
        <taxon>Nematoda</taxon>
        <taxon>Enoplea</taxon>
        <taxon>Dorylaimia</taxon>
        <taxon>Trichinellida</taxon>
        <taxon>Trichinellidae</taxon>
        <taxon>Trichinella</taxon>
    </lineage>
</organism>
<dbReference type="AlphaFoldDB" id="A0A0V1EVT1"/>
<sequence length="126" mass="13525">MYERLQSSDEGGEIASADSLSACAYVWGRISSLHVWTVRGPQRTGLVLPGSLGRSERLVLTPICHIESSTGIGCSLAIGIPAAVVPSGSWIPRCQDLFQSLSVPIDGRLVCHAELADLPFLWRPPL</sequence>
<accession>A0A0V1EVT1</accession>
<dbReference type="Proteomes" id="UP000054632">
    <property type="component" value="Unassembled WGS sequence"/>
</dbReference>
<evidence type="ECO:0000313" key="2">
    <source>
        <dbReference type="Proteomes" id="UP000054632"/>
    </source>
</evidence>
<gene>
    <name evidence="1" type="ORF">T4A_5370</name>
</gene>
<name>A0A0V1EVT1_TRIPS</name>
<dbReference type="EMBL" id="JYDR01000006">
    <property type="protein sequence ID" value="KRY77813.1"/>
    <property type="molecule type" value="Genomic_DNA"/>
</dbReference>
<evidence type="ECO:0000313" key="1">
    <source>
        <dbReference type="EMBL" id="KRY77813.1"/>
    </source>
</evidence>
<comment type="caution">
    <text evidence="1">The sequence shown here is derived from an EMBL/GenBank/DDBJ whole genome shotgun (WGS) entry which is preliminary data.</text>
</comment>